<dbReference type="Proteomes" id="UP000652761">
    <property type="component" value="Unassembled WGS sequence"/>
</dbReference>
<comment type="caution">
    <text evidence="1">The sequence shown here is derived from an EMBL/GenBank/DDBJ whole genome shotgun (WGS) entry which is preliminary data.</text>
</comment>
<protein>
    <recommendedName>
        <fullName evidence="3">Endonuclease/exonuclease/phosphatase</fullName>
    </recommendedName>
</protein>
<dbReference type="AlphaFoldDB" id="A0A843TKM9"/>
<name>A0A843TKM9_COLES</name>
<reference evidence="1" key="1">
    <citation type="submission" date="2017-07" db="EMBL/GenBank/DDBJ databases">
        <title>Taro Niue Genome Assembly and Annotation.</title>
        <authorList>
            <person name="Atibalentja N."/>
            <person name="Keating K."/>
            <person name="Fields C.J."/>
        </authorList>
    </citation>
    <scope>NUCLEOTIDE SEQUENCE</scope>
    <source>
        <strain evidence="1">Niue_2</strain>
        <tissue evidence="1">Leaf</tissue>
    </source>
</reference>
<dbReference type="EMBL" id="NMUH01000056">
    <property type="protein sequence ID" value="MQL70084.1"/>
    <property type="molecule type" value="Genomic_DNA"/>
</dbReference>
<accession>A0A843TKM9</accession>
<evidence type="ECO:0000313" key="1">
    <source>
        <dbReference type="EMBL" id="MQL70084.1"/>
    </source>
</evidence>
<proteinExistence type="predicted"/>
<gene>
    <name evidence="1" type="ORF">Taro_002386</name>
</gene>
<sequence>MESPVKVLIGEEESVQDPLSIPRPARHKDPGLLLSRVSELAAEENIFMPNIKISKEGVVQKEKKKGGNSTSLQAMEDFNARISASSLNDAGFIGSPFTWSNNRTGLAAVKLRLDRFLINNQWESAFPGFQINQLVRGPSDHAPLLAACATSLRGPSRFIFQSMWIDHETFKSTVQNAWRAMADHHNPLVSIHLKLMALKGVLRCWNKHSFGNIHDNLAIQEREVKARQEDFDSHQTQMNRTSLGLLMLN</sequence>
<evidence type="ECO:0000313" key="2">
    <source>
        <dbReference type="Proteomes" id="UP000652761"/>
    </source>
</evidence>
<evidence type="ECO:0008006" key="3">
    <source>
        <dbReference type="Google" id="ProtNLM"/>
    </source>
</evidence>
<dbReference type="OrthoDB" id="786811at2759"/>
<dbReference type="SUPFAM" id="SSF56219">
    <property type="entry name" value="DNase I-like"/>
    <property type="match status" value="1"/>
</dbReference>
<dbReference type="PANTHER" id="PTHR33710">
    <property type="entry name" value="BNAC02G09200D PROTEIN"/>
    <property type="match status" value="1"/>
</dbReference>
<dbReference type="Gene3D" id="3.60.10.10">
    <property type="entry name" value="Endonuclease/exonuclease/phosphatase"/>
    <property type="match status" value="1"/>
</dbReference>
<keyword evidence="2" id="KW-1185">Reference proteome</keyword>
<dbReference type="InterPro" id="IPR036691">
    <property type="entry name" value="Endo/exonu/phosph_ase_sf"/>
</dbReference>
<dbReference type="PANTHER" id="PTHR33710:SF13">
    <property type="entry name" value="ENDONUCLEASE_EXONUCLEASE_PHOSPHATASE FAMILY PROTEIN"/>
    <property type="match status" value="1"/>
</dbReference>
<organism evidence="1 2">
    <name type="scientific">Colocasia esculenta</name>
    <name type="common">Wild taro</name>
    <name type="synonym">Arum esculentum</name>
    <dbReference type="NCBI Taxonomy" id="4460"/>
    <lineage>
        <taxon>Eukaryota</taxon>
        <taxon>Viridiplantae</taxon>
        <taxon>Streptophyta</taxon>
        <taxon>Embryophyta</taxon>
        <taxon>Tracheophyta</taxon>
        <taxon>Spermatophyta</taxon>
        <taxon>Magnoliopsida</taxon>
        <taxon>Liliopsida</taxon>
        <taxon>Araceae</taxon>
        <taxon>Aroideae</taxon>
        <taxon>Colocasieae</taxon>
        <taxon>Colocasia</taxon>
    </lineage>
</organism>